<dbReference type="SUPFAM" id="SSF51735">
    <property type="entry name" value="NAD(P)-binding Rossmann-fold domains"/>
    <property type="match status" value="1"/>
</dbReference>
<dbReference type="STRING" id="60175.A0A1V6Z928"/>
<dbReference type="GO" id="GO:0016616">
    <property type="term" value="F:oxidoreductase activity, acting on the CH-OH group of donors, NAD or NADP as acceptor"/>
    <property type="evidence" value="ECO:0007669"/>
    <property type="project" value="TreeGrafter"/>
</dbReference>
<dbReference type="InterPro" id="IPR001509">
    <property type="entry name" value="Epimerase_deHydtase"/>
</dbReference>
<comment type="caution">
    <text evidence="4">The sequence shown here is derived from an EMBL/GenBank/DDBJ whole genome shotgun (WGS) entry which is preliminary data.</text>
</comment>
<feature type="domain" description="NAD-dependent epimerase/dehydratase" evidence="3">
    <location>
        <begin position="9"/>
        <end position="275"/>
    </location>
</feature>
<keyword evidence="1" id="KW-0560">Oxidoreductase</keyword>
<gene>
    <name evidence="4" type="ORF">PENNAL_c0001G04094</name>
</gene>
<dbReference type="OMA" id="DGINCTM"/>
<dbReference type="InterPro" id="IPR050425">
    <property type="entry name" value="NAD(P)_dehydrat-like"/>
</dbReference>
<dbReference type="Gene3D" id="3.40.50.720">
    <property type="entry name" value="NAD(P)-binding Rossmann-like Domain"/>
    <property type="match status" value="1"/>
</dbReference>
<evidence type="ECO:0000313" key="4">
    <source>
        <dbReference type="EMBL" id="OQE96203.1"/>
    </source>
</evidence>
<keyword evidence="5" id="KW-1185">Reference proteome</keyword>
<dbReference type="AlphaFoldDB" id="A0A1V6Z928"/>
<name>A0A1V6Z928_PENNA</name>
<comment type="similarity">
    <text evidence="2">Belongs to the NAD(P)-dependent epimerase/dehydratase family. Dihydroflavonol-4-reductase subfamily.</text>
</comment>
<organism evidence="4 5">
    <name type="scientific">Penicillium nalgiovense</name>
    <dbReference type="NCBI Taxonomy" id="60175"/>
    <lineage>
        <taxon>Eukaryota</taxon>
        <taxon>Fungi</taxon>
        <taxon>Dikarya</taxon>
        <taxon>Ascomycota</taxon>
        <taxon>Pezizomycotina</taxon>
        <taxon>Eurotiomycetes</taxon>
        <taxon>Eurotiomycetidae</taxon>
        <taxon>Eurotiales</taxon>
        <taxon>Aspergillaceae</taxon>
        <taxon>Penicillium</taxon>
    </lineage>
</organism>
<proteinExistence type="inferred from homology"/>
<dbReference type="EMBL" id="MOOB01000001">
    <property type="protein sequence ID" value="OQE96203.1"/>
    <property type="molecule type" value="Genomic_DNA"/>
</dbReference>
<evidence type="ECO:0000256" key="1">
    <source>
        <dbReference type="ARBA" id="ARBA00023002"/>
    </source>
</evidence>
<dbReference type="InterPro" id="IPR036291">
    <property type="entry name" value="NAD(P)-bd_dom_sf"/>
</dbReference>
<evidence type="ECO:0000256" key="2">
    <source>
        <dbReference type="ARBA" id="ARBA00023445"/>
    </source>
</evidence>
<dbReference type="Proteomes" id="UP000191691">
    <property type="component" value="Unassembled WGS sequence"/>
</dbReference>
<sequence length="356" mass="38906">MSSMPRKVILITGINGYLASNTGTAVLQAGHILRGTCRSHERVRSLLEGPWKEYGSQVEIAVVPDISEVDAFDEAVKGVSAIIHMAAPVISPAITKASTQLIEPTIAGTRNLLNSALKYAGDQLEIFVFTSSAAACIKPGAQPPHVYNDDSWNVIHPAIVEKEGDNVSIFTSYPVAKIRAEKYVWSLYADKAPFAIASICGSIATGPPIVLPESESEIPSTCKSILNALRGLELPGPQDHIAKIAGAAPYSDIRDIAKIYLWCTENPQLADGQRYLVVAGHGPQKAIYDILKEVYPERAHIIPDGDKDFRYNKDWTFDERGVRFDSSKVQNHVGLTFKTYKETIVDTAEALAPYWK</sequence>
<dbReference type="PANTHER" id="PTHR10366">
    <property type="entry name" value="NAD DEPENDENT EPIMERASE/DEHYDRATASE"/>
    <property type="match status" value="1"/>
</dbReference>
<accession>A0A1V6Z928</accession>
<protein>
    <recommendedName>
        <fullName evidence="3">NAD-dependent epimerase/dehydratase domain-containing protein</fullName>
    </recommendedName>
</protein>
<evidence type="ECO:0000313" key="5">
    <source>
        <dbReference type="Proteomes" id="UP000191691"/>
    </source>
</evidence>
<evidence type="ECO:0000259" key="3">
    <source>
        <dbReference type="Pfam" id="PF01370"/>
    </source>
</evidence>
<reference evidence="5" key="1">
    <citation type="journal article" date="2017" name="Nat. Microbiol.">
        <title>Global analysis of biosynthetic gene clusters reveals vast potential of secondary metabolite production in Penicillium species.</title>
        <authorList>
            <person name="Nielsen J.C."/>
            <person name="Grijseels S."/>
            <person name="Prigent S."/>
            <person name="Ji B."/>
            <person name="Dainat J."/>
            <person name="Nielsen K.F."/>
            <person name="Frisvad J.C."/>
            <person name="Workman M."/>
            <person name="Nielsen J."/>
        </authorList>
    </citation>
    <scope>NUCLEOTIDE SEQUENCE [LARGE SCALE GENOMIC DNA]</scope>
    <source>
        <strain evidence="5">IBT 13039</strain>
    </source>
</reference>
<dbReference type="PANTHER" id="PTHR10366:SF564">
    <property type="entry name" value="STEROL-4-ALPHA-CARBOXYLATE 3-DEHYDROGENASE, DECARBOXYLATING"/>
    <property type="match status" value="1"/>
</dbReference>
<dbReference type="Pfam" id="PF01370">
    <property type="entry name" value="Epimerase"/>
    <property type="match status" value="1"/>
</dbReference>